<comment type="similarity">
    <text evidence="1 7">Belongs to the AB hydrolase superfamily. Lipase family.</text>
</comment>
<gene>
    <name evidence="10" type="ORF">EGW08_002139</name>
</gene>
<evidence type="ECO:0000256" key="7">
    <source>
        <dbReference type="PIRNR" id="PIRNR000862"/>
    </source>
</evidence>
<evidence type="ECO:0000256" key="4">
    <source>
        <dbReference type="ARBA" id="ARBA00022963"/>
    </source>
</evidence>
<feature type="active site" description="Charge relay system" evidence="8">
    <location>
        <position position="343"/>
    </location>
</feature>
<organism evidence="10 11">
    <name type="scientific">Elysia chlorotica</name>
    <name type="common">Eastern emerald elysia</name>
    <name type="synonym">Sea slug</name>
    <dbReference type="NCBI Taxonomy" id="188477"/>
    <lineage>
        <taxon>Eukaryota</taxon>
        <taxon>Metazoa</taxon>
        <taxon>Spiralia</taxon>
        <taxon>Lophotrochozoa</taxon>
        <taxon>Mollusca</taxon>
        <taxon>Gastropoda</taxon>
        <taxon>Heterobranchia</taxon>
        <taxon>Euthyneura</taxon>
        <taxon>Panpulmonata</taxon>
        <taxon>Sacoglossa</taxon>
        <taxon>Placobranchoidea</taxon>
        <taxon>Plakobranchidae</taxon>
        <taxon>Elysia</taxon>
    </lineage>
</organism>
<feature type="domain" description="Partial AB-hydrolase lipase" evidence="9">
    <location>
        <begin position="7"/>
        <end position="66"/>
    </location>
</feature>
<dbReference type="GO" id="GO:0016788">
    <property type="term" value="F:hydrolase activity, acting on ester bonds"/>
    <property type="evidence" value="ECO:0007669"/>
    <property type="project" value="InterPro"/>
</dbReference>
<reference evidence="10 11" key="1">
    <citation type="submission" date="2019-01" db="EMBL/GenBank/DDBJ databases">
        <title>A draft genome assembly of the solar-powered sea slug Elysia chlorotica.</title>
        <authorList>
            <person name="Cai H."/>
            <person name="Li Q."/>
            <person name="Fang X."/>
            <person name="Li J."/>
            <person name="Curtis N.E."/>
            <person name="Altenburger A."/>
            <person name="Shibata T."/>
            <person name="Feng M."/>
            <person name="Maeda T."/>
            <person name="Schwartz J.A."/>
            <person name="Shigenobu S."/>
            <person name="Lundholm N."/>
            <person name="Nishiyama T."/>
            <person name="Yang H."/>
            <person name="Hasebe M."/>
            <person name="Li S."/>
            <person name="Pierce S.K."/>
            <person name="Wang J."/>
        </authorList>
    </citation>
    <scope>NUCLEOTIDE SEQUENCE [LARGE SCALE GENOMIC DNA]</scope>
    <source>
        <strain evidence="10">EC2010</strain>
        <tissue evidence="10">Whole organism of an adult</tissue>
    </source>
</reference>
<dbReference type="PIRSF" id="PIRSF000862">
    <property type="entry name" value="Steryl_ester_lip"/>
    <property type="match status" value="1"/>
</dbReference>
<proteinExistence type="inferred from homology"/>
<dbReference type="InterPro" id="IPR029058">
    <property type="entry name" value="AB_hydrolase_fold"/>
</dbReference>
<dbReference type="STRING" id="188477.A0A3S1BVZ2"/>
<dbReference type="SUPFAM" id="SSF53474">
    <property type="entry name" value="alpha/beta-Hydrolases"/>
    <property type="match status" value="1"/>
</dbReference>
<evidence type="ECO:0000256" key="3">
    <source>
        <dbReference type="ARBA" id="ARBA00022801"/>
    </source>
</evidence>
<dbReference type="FunFam" id="3.40.50.1820:FF:000021">
    <property type="entry name" value="Lipase"/>
    <property type="match status" value="1"/>
</dbReference>
<keyword evidence="2" id="KW-0732">Signal</keyword>
<feature type="active site" description="Charge relay system" evidence="8">
    <location>
        <position position="314"/>
    </location>
</feature>
<dbReference type="PANTHER" id="PTHR11005">
    <property type="entry name" value="LYSOSOMAL ACID LIPASE-RELATED"/>
    <property type="match status" value="1"/>
</dbReference>
<protein>
    <recommendedName>
        <fullName evidence="7">Lipase</fullName>
    </recommendedName>
</protein>
<evidence type="ECO:0000256" key="8">
    <source>
        <dbReference type="PIRSR" id="PIRSR000862-1"/>
    </source>
</evidence>
<sequence>MFPAQTKLITSKGYPCENYWVTTDDGYILNLQRIPHGRNTDTLKKPRPAVLLQHGLLLSSTIFMLNSARDSLAFLLADQGLDVWLANSRGNIYSTNHTAMDPNSNEFWDFSWDEMARYDLPAMIDFITMETGQAKISYVGYSQGTTIGFAALSQNARVAAKVRLFIALAPVGRVGNITSVVRLLLPLTSKVKTIMKLFPHGNFDLDPDVSRSMAGYFCHNRRDLLCEKLFSLLVGSNPRSFDMTRLDVYMAHMPAGTSVRNLMHWAQVTNGGRFQHYDWGSPRANLRKYGQPIPPQYELGQVMTPVAIFRGGQDALADTEDVNWLLAQLPNVAMDVALDYYNHMDFVAAPDAPEKIYWRIAALLTQSDLDLVDRR</sequence>
<comment type="caution">
    <text evidence="10">The sequence shown here is derived from an EMBL/GenBank/DDBJ whole genome shotgun (WGS) entry which is preliminary data.</text>
</comment>
<dbReference type="GO" id="GO:0016042">
    <property type="term" value="P:lipid catabolic process"/>
    <property type="evidence" value="ECO:0007669"/>
    <property type="project" value="UniProtKB-KW"/>
</dbReference>
<evidence type="ECO:0000256" key="5">
    <source>
        <dbReference type="ARBA" id="ARBA00023098"/>
    </source>
</evidence>
<evidence type="ECO:0000259" key="9">
    <source>
        <dbReference type="Pfam" id="PF04083"/>
    </source>
</evidence>
<name>A0A3S1BVZ2_ELYCH</name>
<dbReference type="EMBL" id="RQTK01000040">
    <property type="protein sequence ID" value="RUS90097.1"/>
    <property type="molecule type" value="Genomic_DNA"/>
</dbReference>
<feature type="active site" description="Nucleophile" evidence="8">
    <location>
        <position position="142"/>
    </location>
</feature>
<keyword evidence="11" id="KW-1185">Reference proteome</keyword>
<dbReference type="Gene3D" id="3.40.50.1820">
    <property type="entry name" value="alpha/beta hydrolase"/>
    <property type="match status" value="1"/>
</dbReference>
<dbReference type="InterPro" id="IPR025483">
    <property type="entry name" value="Lipase_euk"/>
</dbReference>
<dbReference type="AlphaFoldDB" id="A0A3S1BVZ2"/>
<evidence type="ECO:0000256" key="6">
    <source>
        <dbReference type="ARBA" id="ARBA00023180"/>
    </source>
</evidence>
<dbReference type="InterPro" id="IPR006693">
    <property type="entry name" value="AB_hydrolase_lipase"/>
</dbReference>
<dbReference type="Proteomes" id="UP000271974">
    <property type="component" value="Unassembled WGS sequence"/>
</dbReference>
<dbReference type="Pfam" id="PF04083">
    <property type="entry name" value="Abhydro_lipase"/>
    <property type="match status" value="1"/>
</dbReference>
<evidence type="ECO:0000256" key="1">
    <source>
        <dbReference type="ARBA" id="ARBA00010701"/>
    </source>
</evidence>
<keyword evidence="5" id="KW-0443">Lipid metabolism</keyword>
<evidence type="ECO:0000256" key="2">
    <source>
        <dbReference type="ARBA" id="ARBA00022729"/>
    </source>
</evidence>
<accession>A0A3S1BVZ2</accession>
<evidence type="ECO:0000313" key="11">
    <source>
        <dbReference type="Proteomes" id="UP000271974"/>
    </source>
</evidence>
<keyword evidence="3 7" id="KW-0378">Hydrolase</keyword>
<dbReference type="OrthoDB" id="9974421at2759"/>
<keyword evidence="6" id="KW-0325">Glycoprotein</keyword>
<keyword evidence="4 7" id="KW-0442">Lipid degradation</keyword>
<evidence type="ECO:0000313" key="10">
    <source>
        <dbReference type="EMBL" id="RUS90097.1"/>
    </source>
</evidence>